<keyword evidence="1" id="KW-0812">Transmembrane</keyword>
<dbReference type="Proteomes" id="UP000683360">
    <property type="component" value="Unassembled WGS sequence"/>
</dbReference>
<keyword evidence="5" id="KW-1185">Reference proteome</keyword>
<sequence>MIKDYILFLTLVCCLTETEGELNVAWVDTVDAGVVDTLNIPLTSYWNNPTLLSDYGYNSLTENTLIFMVKACADSFVAMKTSTASAVSDDTYELVIGSYGGSRVVMRLNGDTKINLAKTELLSCFAFRPFWLYWTNDSCSLGKGLDVGVDELINWSWNVNTTVKDIGIMTGFGATGQWLFYYGDNNTDIRAGPLACSQQQSNAGLTTTSTDNTSASSYNGNIVRVDIRIDKTSLSSYKRSKSSAPDSRISAVCMGAVGVAVLVSVVIAIVVIDILSLKIGPTVRKHKSVND</sequence>
<proteinExistence type="predicted"/>
<accession>A0A8S3UBE8</accession>
<dbReference type="InterPro" id="IPR022041">
    <property type="entry name" value="Methyltransf_FA"/>
</dbReference>
<keyword evidence="2" id="KW-0732">Signal</keyword>
<dbReference type="OrthoDB" id="10369405at2759"/>
<dbReference type="Pfam" id="PF12248">
    <property type="entry name" value="Methyltransf_FA"/>
    <property type="match status" value="1"/>
</dbReference>
<evidence type="ECO:0000256" key="2">
    <source>
        <dbReference type="SAM" id="SignalP"/>
    </source>
</evidence>
<feature type="transmembrane region" description="Helical" evidence="1">
    <location>
        <begin position="249"/>
        <end position="277"/>
    </location>
</feature>
<reference evidence="4" key="1">
    <citation type="submission" date="2021-03" db="EMBL/GenBank/DDBJ databases">
        <authorList>
            <person name="Bekaert M."/>
        </authorList>
    </citation>
    <scope>NUCLEOTIDE SEQUENCE</scope>
</reference>
<evidence type="ECO:0000259" key="3">
    <source>
        <dbReference type="Pfam" id="PF12248"/>
    </source>
</evidence>
<evidence type="ECO:0000256" key="1">
    <source>
        <dbReference type="SAM" id="Phobius"/>
    </source>
</evidence>
<organism evidence="4 5">
    <name type="scientific">Mytilus edulis</name>
    <name type="common">Blue mussel</name>
    <dbReference type="NCBI Taxonomy" id="6550"/>
    <lineage>
        <taxon>Eukaryota</taxon>
        <taxon>Metazoa</taxon>
        <taxon>Spiralia</taxon>
        <taxon>Lophotrochozoa</taxon>
        <taxon>Mollusca</taxon>
        <taxon>Bivalvia</taxon>
        <taxon>Autobranchia</taxon>
        <taxon>Pteriomorphia</taxon>
        <taxon>Mytilida</taxon>
        <taxon>Mytiloidea</taxon>
        <taxon>Mytilidae</taxon>
        <taxon>Mytilinae</taxon>
        <taxon>Mytilus</taxon>
    </lineage>
</organism>
<feature type="domain" description="Farnesoic acid O-methyl transferase" evidence="3">
    <location>
        <begin position="56"/>
        <end position="180"/>
    </location>
</feature>
<keyword evidence="1" id="KW-0472">Membrane</keyword>
<dbReference type="AlphaFoldDB" id="A0A8S3UBE8"/>
<name>A0A8S3UBE8_MYTED</name>
<feature type="chain" id="PRO_5035790528" description="Farnesoic acid O-methyl transferase domain-containing protein" evidence="2">
    <location>
        <begin position="21"/>
        <end position="291"/>
    </location>
</feature>
<gene>
    <name evidence="4" type="ORF">MEDL_50649</name>
</gene>
<evidence type="ECO:0000313" key="4">
    <source>
        <dbReference type="EMBL" id="CAG2238220.1"/>
    </source>
</evidence>
<dbReference type="EMBL" id="CAJPWZ010002417">
    <property type="protein sequence ID" value="CAG2238220.1"/>
    <property type="molecule type" value="Genomic_DNA"/>
</dbReference>
<feature type="signal peptide" evidence="2">
    <location>
        <begin position="1"/>
        <end position="20"/>
    </location>
</feature>
<keyword evidence="1" id="KW-1133">Transmembrane helix</keyword>
<evidence type="ECO:0000313" key="5">
    <source>
        <dbReference type="Proteomes" id="UP000683360"/>
    </source>
</evidence>
<comment type="caution">
    <text evidence="4">The sequence shown here is derived from an EMBL/GenBank/DDBJ whole genome shotgun (WGS) entry which is preliminary data.</text>
</comment>
<protein>
    <recommendedName>
        <fullName evidence="3">Farnesoic acid O-methyl transferase domain-containing protein</fullName>
    </recommendedName>
</protein>